<feature type="chain" id="PRO_5009758850" description="DUF2861 domain-containing protein" evidence="1">
    <location>
        <begin position="21"/>
        <end position="293"/>
    </location>
</feature>
<dbReference type="STRING" id="1461322.OJ16_13725"/>
<gene>
    <name evidence="2" type="ORF">OJ16_13725</name>
</gene>
<evidence type="ECO:0000256" key="1">
    <source>
        <dbReference type="SAM" id="SignalP"/>
    </source>
</evidence>
<reference evidence="2 3" key="1">
    <citation type="submission" date="2014-11" db="EMBL/GenBank/DDBJ databases">
        <title>Draft Genome Sequence of Vibrio piscirenalis strains CECT 8603T and CECT 8604, two marine Gammaproteobacterium isolated from cultured gilthead sea bream (Sparus aurata).</title>
        <authorList>
            <person name="Arahal D.R."/>
            <person name="Rodrigo-Torres L."/>
            <person name="Lucena T."/>
            <person name="Pujalte M.J."/>
        </authorList>
    </citation>
    <scope>NUCLEOTIDE SEQUENCE [LARGE SCALE GENOMIC DNA]</scope>
    <source>
        <strain evidence="2 3">DCR 1-4-2</strain>
    </source>
</reference>
<dbReference type="Proteomes" id="UP000031672">
    <property type="component" value="Unassembled WGS sequence"/>
</dbReference>
<proteinExistence type="predicted"/>
<organism evidence="2 3">
    <name type="scientific">Vibrio renipiscarius</name>
    <dbReference type="NCBI Taxonomy" id="1461322"/>
    <lineage>
        <taxon>Bacteria</taxon>
        <taxon>Pseudomonadati</taxon>
        <taxon>Pseudomonadota</taxon>
        <taxon>Gammaproteobacteria</taxon>
        <taxon>Vibrionales</taxon>
        <taxon>Vibrionaceae</taxon>
        <taxon>Vibrio</taxon>
    </lineage>
</organism>
<evidence type="ECO:0000313" key="3">
    <source>
        <dbReference type="Proteomes" id="UP000031672"/>
    </source>
</evidence>
<feature type="signal peptide" evidence="1">
    <location>
        <begin position="1"/>
        <end position="20"/>
    </location>
</feature>
<evidence type="ECO:0000313" key="2">
    <source>
        <dbReference type="EMBL" id="KII75897.1"/>
    </source>
</evidence>
<dbReference type="RefSeq" id="WP_040991832.1">
    <property type="nucleotide sequence ID" value="NZ_JTKH01000024.1"/>
</dbReference>
<keyword evidence="3" id="KW-1185">Reference proteome</keyword>
<accession>A0A0C2NS35</accession>
<keyword evidence="1" id="KW-0732">Signal</keyword>
<accession>A0A0C2NP90</accession>
<evidence type="ECO:0008006" key="4">
    <source>
        <dbReference type="Google" id="ProtNLM"/>
    </source>
</evidence>
<protein>
    <recommendedName>
        <fullName evidence="4">DUF2861 domain-containing protein</fullName>
    </recommendedName>
</protein>
<dbReference type="InterPro" id="IPR021290">
    <property type="entry name" value="DUF2861"/>
</dbReference>
<dbReference type="Pfam" id="PF11060">
    <property type="entry name" value="DUF2861"/>
    <property type="match status" value="1"/>
</dbReference>
<sequence length="293" mass="33384">MKLKTCLLIGALTSAPFVSAEGLSWFDRNSPLTQTHKHLLNGDLKAMLASLVEVWQLEDNVTLKPHLNELLLQSLEVDCGKSLDSKTLPEWLNGVVVKRTEIQSPGRDAFRATVEVQTSLEIADISLMRWVDKSISSDNTLEIVRENNQSGIATYSKRYNINNKLAMGLYRLDIVTNDNASWSSWLILDDPKPNMTVRWASKDHWQVEQHTLLNPNCPLPKLNATLYDYVDETYNQVWSGNYESDYPTSLPNDNYTPGRYVLAVSMIHRRWQGKIIIEQAQIISKTYDVSVEE</sequence>
<dbReference type="EMBL" id="JTKH01000024">
    <property type="protein sequence ID" value="KII75897.1"/>
    <property type="molecule type" value="Genomic_DNA"/>
</dbReference>
<dbReference type="OrthoDB" id="5914970at2"/>
<dbReference type="AlphaFoldDB" id="A0A0C2NS35"/>
<comment type="caution">
    <text evidence="2">The sequence shown here is derived from an EMBL/GenBank/DDBJ whole genome shotgun (WGS) entry which is preliminary data.</text>
</comment>
<name>A0A0C2NS35_9VIBR</name>